<proteinExistence type="predicted"/>
<feature type="domain" description="HTH araC/xylS-type" evidence="4">
    <location>
        <begin position="201"/>
        <end position="299"/>
    </location>
</feature>
<gene>
    <name evidence="5" type="ORF">V4C56_41730</name>
</gene>
<dbReference type="InterPro" id="IPR050204">
    <property type="entry name" value="AraC_XylS_family_regulators"/>
</dbReference>
<dbReference type="SUPFAM" id="SSF46689">
    <property type="entry name" value="Homeodomain-like"/>
    <property type="match status" value="2"/>
</dbReference>
<organism evidence="5 6">
    <name type="scientific">Paraburkholderia azotifigens</name>
    <dbReference type="NCBI Taxonomy" id="2057004"/>
    <lineage>
        <taxon>Bacteria</taxon>
        <taxon>Pseudomonadati</taxon>
        <taxon>Pseudomonadota</taxon>
        <taxon>Betaproteobacteria</taxon>
        <taxon>Burkholderiales</taxon>
        <taxon>Burkholderiaceae</taxon>
        <taxon>Paraburkholderia</taxon>
    </lineage>
</organism>
<dbReference type="PANTHER" id="PTHR46796:SF6">
    <property type="entry name" value="ARAC SUBFAMILY"/>
    <property type="match status" value="1"/>
</dbReference>
<dbReference type="Proteomes" id="UP001481677">
    <property type="component" value="Unassembled WGS sequence"/>
</dbReference>
<evidence type="ECO:0000313" key="5">
    <source>
        <dbReference type="EMBL" id="MEM5346134.1"/>
    </source>
</evidence>
<protein>
    <submittedName>
        <fullName evidence="5">AraC family transcriptional regulator</fullName>
    </submittedName>
</protein>
<dbReference type="PROSITE" id="PS01124">
    <property type="entry name" value="HTH_ARAC_FAMILY_2"/>
    <property type="match status" value="1"/>
</dbReference>
<keyword evidence="6" id="KW-1185">Reference proteome</keyword>
<dbReference type="Pfam" id="PF12833">
    <property type="entry name" value="HTH_18"/>
    <property type="match status" value="1"/>
</dbReference>
<sequence>MMRQVDDWVRYADFYRKSPYSIFPQEHRDSPGRLNFHMITVEQGDHEFVDPSVPETVVALPLSASPDNTWAWDMGNGWHRDAAAPGRMLVLPADNTSRWKVTGTRRLLLLTIPSPTVRRILGPAAPDRLTEAFLPLAESTWEDTFLPHLMTRLWDGTAKGHITDRLLVDGALTTLVAHLLQLAGSRDRPMKYVSLPNWRLKRIFEYVESHLHEEIDIVALAEVAGLSVRHFARAFSEEVGETPHRWLMGQRTERAIHLLKADDMPLSEIATACGFSSQSHFTKVFRQITGETPKRWFNATKVG</sequence>
<evidence type="ECO:0000259" key="4">
    <source>
        <dbReference type="PROSITE" id="PS01124"/>
    </source>
</evidence>
<dbReference type="Gene3D" id="1.10.10.60">
    <property type="entry name" value="Homeodomain-like"/>
    <property type="match status" value="1"/>
</dbReference>
<dbReference type="InterPro" id="IPR009057">
    <property type="entry name" value="Homeodomain-like_sf"/>
</dbReference>
<accession>A0ABU9RGE1</accession>
<dbReference type="InterPro" id="IPR018060">
    <property type="entry name" value="HTH_AraC"/>
</dbReference>
<evidence type="ECO:0000256" key="3">
    <source>
        <dbReference type="ARBA" id="ARBA00023163"/>
    </source>
</evidence>
<evidence type="ECO:0000256" key="2">
    <source>
        <dbReference type="ARBA" id="ARBA00023125"/>
    </source>
</evidence>
<keyword evidence="1" id="KW-0805">Transcription regulation</keyword>
<comment type="caution">
    <text evidence="5">The sequence shown here is derived from an EMBL/GenBank/DDBJ whole genome shotgun (WGS) entry which is preliminary data.</text>
</comment>
<dbReference type="EMBL" id="JAZHGA010000066">
    <property type="protein sequence ID" value="MEM5346134.1"/>
    <property type="molecule type" value="Genomic_DNA"/>
</dbReference>
<dbReference type="InterPro" id="IPR020449">
    <property type="entry name" value="Tscrpt_reg_AraC-type_HTH"/>
</dbReference>
<dbReference type="PRINTS" id="PR00032">
    <property type="entry name" value="HTHARAC"/>
</dbReference>
<keyword evidence="3" id="KW-0804">Transcription</keyword>
<evidence type="ECO:0000313" key="6">
    <source>
        <dbReference type="Proteomes" id="UP001481677"/>
    </source>
</evidence>
<evidence type="ECO:0000256" key="1">
    <source>
        <dbReference type="ARBA" id="ARBA00023015"/>
    </source>
</evidence>
<reference evidence="5 6" key="1">
    <citation type="submission" date="2024-01" db="EMBL/GenBank/DDBJ databases">
        <title>The diversity of rhizobia nodulating Mimosa spp. in eleven states of Brazil covering several biomes is determined by host plant, location, and edaphic factors.</title>
        <authorList>
            <person name="Rouws L."/>
            <person name="Barauna A."/>
            <person name="Beukes C."/>
            <person name="De Faria S.M."/>
            <person name="Gross E."/>
            <person name="Dos Reis Junior F.B."/>
            <person name="Simon M."/>
            <person name="Maluk M."/>
            <person name="Odee D.W."/>
            <person name="Kenicer G."/>
            <person name="Young J.P.W."/>
            <person name="Reis V.M."/>
            <person name="Zilli J."/>
            <person name="James E.K."/>
        </authorList>
    </citation>
    <scope>NUCLEOTIDE SEQUENCE [LARGE SCALE GENOMIC DNA]</scope>
    <source>
        <strain evidence="5 6">JPY530</strain>
    </source>
</reference>
<dbReference type="SMART" id="SM00342">
    <property type="entry name" value="HTH_ARAC"/>
    <property type="match status" value="1"/>
</dbReference>
<keyword evidence="2" id="KW-0238">DNA-binding</keyword>
<name>A0ABU9RGE1_9BURK</name>
<dbReference type="PANTHER" id="PTHR46796">
    <property type="entry name" value="HTH-TYPE TRANSCRIPTIONAL ACTIVATOR RHAS-RELATED"/>
    <property type="match status" value="1"/>
</dbReference>